<dbReference type="PANTHER" id="PTHR21137:SF35">
    <property type="entry name" value="ODORANT RECEPTOR 19A-RELATED"/>
    <property type="match status" value="1"/>
</dbReference>
<comment type="similarity">
    <text evidence="10">Belongs to the insect chemoreceptor superfamily. Heteromeric odorant receptor channel (TC 1.A.69) family.</text>
</comment>
<protein>
    <recommendedName>
        <fullName evidence="10">Odorant receptor</fullName>
    </recommendedName>
</protein>
<feature type="transmembrane region" description="Helical" evidence="10">
    <location>
        <begin position="234"/>
        <end position="257"/>
    </location>
</feature>
<comment type="subcellular location">
    <subcellularLocation>
        <location evidence="1 10">Cell membrane</location>
        <topology evidence="1 10">Multi-pass membrane protein</topology>
    </subcellularLocation>
</comment>
<evidence type="ECO:0000256" key="5">
    <source>
        <dbReference type="ARBA" id="ARBA00022725"/>
    </source>
</evidence>
<keyword evidence="7 10" id="KW-0472">Membrane</keyword>
<dbReference type="AlphaFoldDB" id="A0A9N9RSU9"/>
<accession>A0A9N9RSU9</accession>
<evidence type="ECO:0000313" key="11">
    <source>
        <dbReference type="EMBL" id="CAG9802646.1"/>
    </source>
</evidence>
<keyword evidence="6 10" id="KW-1133">Transmembrane helix</keyword>
<proteinExistence type="inferred from homology"/>
<evidence type="ECO:0000256" key="3">
    <source>
        <dbReference type="ARBA" id="ARBA00022606"/>
    </source>
</evidence>
<evidence type="ECO:0000313" key="12">
    <source>
        <dbReference type="Proteomes" id="UP001153620"/>
    </source>
</evidence>
<keyword evidence="12" id="KW-1185">Reference proteome</keyword>
<dbReference type="EMBL" id="OU895878">
    <property type="protein sequence ID" value="CAG9802646.1"/>
    <property type="molecule type" value="Genomic_DNA"/>
</dbReference>
<dbReference type="Pfam" id="PF02949">
    <property type="entry name" value="7tm_6"/>
    <property type="match status" value="1"/>
</dbReference>
<evidence type="ECO:0000256" key="8">
    <source>
        <dbReference type="ARBA" id="ARBA00023170"/>
    </source>
</evidence>
<dbReference type="GO" id="GO:0005549">
    <property type="term" value="F:odorant binding"/>
    <property type="evidence" value="ECO:0007669"/>
    <property type="project" value="InterPro"/>
</dbReference>
<keyword evidence="2" id="KW-1003">Cell membrane</keyword>
<keyword evidence="3 10" id="KW-0716">Sensory transduction</keyword>
<reference evidence="11" key="1">
    <citation type="submission" date="2022-01" db="EMBL/GenBank/DDBJ databases">
        <authorList>
            <person name="King R."/>
        </authorList>
    </citation>
    <scope>NUCLEOTIDE SEQUENCE</scope>
</reference>
<dbReference type="Proteomes" id="UP001153620">
    <property type="component" value="Chromosome 2"/>
</dbReference>
<dbReference type="GO" id="GO:0004984">
    <property type="term" value="F:olfactory receptor activity"/>
    <property type="evidence" value="ECO:0007669"/>
    <property type="project" value="InterPro"/>
</dbReference>
<sequence length="389" mass="45460">MVELLQRDPFRTIFKYFKYYGMWTDVTVRHRTFSIIAFLVLNLSCCILIILSLFKSSNIEEFTRCTIYGSLHLISLSCNINFNIKKNAIRDFIDDLNQVMNDDPEVMNDFAENGLRKCNRMFNFTFHISYIIIGAGTIIEPLVVGKVSIPMLVLNKPDIFYISWIFQMISSFYTIYMMVFNVELFGNLLIMFHTYIEYFGHNLRNLKATNKEELVRCVKIHWNIMRLMEKNENIVHTTFAAFGFFGMTMLCSIAFLLSTKSISDSRNLAIFIHYGGREFILTAQVFRACYFAQQIQSSSEKFIVDLYANDWTTSDHKYKKMMLIFNENLQQPITMRIFKTFNVNLETFQSVLIIIHANSGIEYSDNTDSPMANPLLLIPLISKQFIFSK</sequence>
<evidence type="ECO:0000256" key="9">
    <source>
        <dbReference type="ARBA" id="ARBA00023224"/>
    </source>
</evidence>
<evidence type="ECO:0000256" key="2">
    <source>
        <dbReference type="ARBA" id="ARBA00022475"/>
    </source>
</evidence>
<keyword evidence="8 10" id="KW-0675">Receptor</keyword>
<feature type="transmembrane region" description="Helical" evidence="10">
    <location>
        <begin position="159"/>
        <end position="182"/>
    </location>
</feature>
<reference evidence="11" key="2">
    <citation type="submission" date="2022-10" db="EMBL/GenBank/DDBJ databases">
        <authorList>
            <consortium name="ENA_rothamsted_submissions"/>
            <consortium name="culmorum"/>
            <person name="King R."/>
        </authorList>
    </citation>
    <scope>NUCLEOTIDE SEQUENCE</scope>
</reference>
<feature type="transmembrane region" description="Helical" evidence="10">
    <location>
        <begin position="121"/>
        <end position="139"/>
    </location>
</feature>
<evidence type="ECO:0000256" key="1">
    <source>
        <dbReference type="ARBA" id="ARBA00004651"/>
    </source>
</evidence>
<dbReference type="GO" id="GO:0007165">
    <property type="term" value="P:signal transduction"/>
    <property type="evidence" value="ECO:0007669"/>
    <property type="project" value="UniProtKB-KW"/>
</dbReference>
<gene>
    <name evidence="11" type="ORF">CHIRRI_LOCUS5552</name>
</gene>
<keyword evidence="9 10" id="KW-0807">Transducer</keyword>
<name>A0A9N9RSU9_9DIPT</name>
<evidence type="ECO:0000256" key="10">
    <source>
        <dbReference type="RuleBase" id="RU351113"/>
    </source>
</evidence>
<evidence type="ECO:0000256" key="4">
    <source>
        <dbReference type="ARBA" id="ARBA00022692"/>
    </source>
</evidence>
<keyword evidence="4 10" id="KW-0812">Transmembrane</keyword>
<keyword evidence="5 10" id="KW-0552">Olfaction</keyword>
<evidence type="ECO:0000256" key="6">
    <source>
        <dbReference type="ARBA" id="ARBA00022989"/>
    </source>
</evidence>
<dbReference type="GO" id="GO:0005886">
    <property type="term" value="C:plasma membrane"/>
    <property type="evidence" value="ECO:0007669"/>
    <property type="project" value="UniProtKB-SubCell"/>
</dbReference>
<dbReference type="OrthoDB" id="7759131at2759"/>
<dbReference type="PANTHER" id="PTHR21137">
    <property type="entry name" value="ODORANT RECEPTOR"/>
    <property type="match status" value="1"/>
</dbReference>
<comment type="caution">
    <text evidence="10">Lacks conserved residue(s) required for the propagation of feature annotation.</text>
</comment>
<evidence type="ECO:0000256" key="7">
    <source>
        <dbReference type="ARBA" id="ARBA00023136"/>
    </source>
</evidence>
<organism evidence="11 12">
    <name type="scientific">Chironomus riparius</name>
    <dbReference type="NCBI Taxonomy" id="315576"/>
    <lineage>
        <taxon>Eukaryota</taxon>
        <taxon>Metazoa</taxon>
        <taxon>Ecdysozoa</taxon>
        <taxon>Arthropoda</taxon>
        <taxon>Hexapoda</taxon>
        <taxon>Insecta</taxon>
        <taxon>Pterygota</taxon>
        <taxon>Neoptera</taxon>
        <taxon>Endopterygota</taxon>
        <taxon>Diptera</taxon>
        <taxon>Nematocera</taxon>
        <taxon>Chironomoidea</taxon>
        <taxon>Chironomidae</taxon>
        <taxon>Chironominae</taxon>
        <taxon>Chironomus</taxon>
    </lineage>
</organism>
<dbReference type="InterPro" id="IPR004117">
    <property type="entry name" value="7tm6_olfct_rcpt"/>
</dbReference>
<feature type="transmembrane region" description="Helical" evidence="10">
    <location>
        <begin position="32"/>
        <end position="54"/>
    </location>
</feature>